<dbReference type="EMBL" id="JBHSFI010000007">
    <property type="protein sequence ID" value="MFC4630915.1"/>
    <property type="molecule type" value="Genomic_DNA"/>
</dbReference>
<name>A0ABV9HMU7_9MICO</name>
<evidence type="ECO:0000256" key="1">
    <source>
        <dbReference type="ARBA" id="ARBA00023002"/>
    </source>
</evidence>
<dbReference type="Pfam" id="PF01494">
    <property type="entry name" value="FAD_binding_3"/>
    <property type="match status" value="1"/>
</dbReference>
<reference evidence="6" key="1">
    <citation type="journal article" date="2019" name="Int. J. Syst. Evol. Microbiol.">
        <title>The Global Catalogue of Microorganisms (GCM) 10K type strain sequencing project: providing services to taxonomists for standard genome sequencing and annotation.</title>
        <authorList>
            <consortium name="The Broad Institute Genomics Platform"/>
            <consortium name="The Broad Institute Genome Sequencing Center for Infectious Disease"/>
            <person name="Wu L."/>
            <person name="Ma J."/>
        </authorList>
    </citation>
    <scope>NUCLEOTIDE SEQUENCE [LARGE SCALE GENOMIC DNA]</scope>
    <source>
        <strain evidence="6">CCUG 42722</strain>
    </source>
</reference>
<gene>
    <name evidence="5" type="ORF">ACFO6V_21895</name>
</gene>
<evidence type="ECO:0000259" key="4">
    <source>
        <dbReference type="Pfam" id="PF01494"/>
    </source>
</evidence>
<feature type="region of interest" description="Disordered" evidence="3">
    <location>
        <begin position="367"/>
        <end position="386"/>
    </location>
</feature>
<evidence type="ECO:0000313" key="5">
    <source>
        <dbReference type="EMBL" id="MFC4630915.1"/>
    </source>
</evidence>
<dbReference type="InterPro" id="IPR036188">
    <property type="entry name" value="FAD/NAD-bd_sf"/>
</dbReference>
<proteinExistence type="predicted"/>
<protein>
    <submittedName>
        <fullName evidence="5">FAD-dependent monooxygenase</fullName>
    </submittedName>
</protein>
<feature type="compositionally biased region" description="Basic and acidic residues" evidence="3">
    <location>
        <begin position="320"/>
        <end position="338"/>
    </location>
</feature>
<dbReference type="Proteomes" id="UP001596011">
    <property type="component" value="Unassembled WGS sequence"/>
</dbReference>
<dbReference type="GO" id="GO:0004497">
    <property type="term" value="F:monooxygenase activity"/>
    <property type="evidence" value="ECO:0007669"/>
    <property type="project" value="UniProtKB-KW"/>
</dbReference>
<organism evidence="5 6">
    <name type="scientific">Promicromonospora alba</name>
    <dbReference type="NCBI Taxonomy" id="1616110"/>
    <lineage>
        <taxon>Bacteria</taxon>
        <taxon>Bacillati</taxon>
        <taxon>Actinomycetota</taxon>
        <taxon>Actinomycetes</taxon>
        <taxon>Micrococcales</taxon>
        <taxon>Promicromonosporaceae</taxon>
        <taxon>Promicromonospora</taxon>
    </lineage>
</organism>
<dbReference type="PRINTS" id="PR00420">
    <property type="entry name" value="RNGMNOXGNASE"/>
</dbReference>
<feature type="region of interest" description="Disordered" evidence="3">
    <location>
        <begin position="320"/>
        <end position="343"/>
    </location>
</feature>
<sequence length="386" mass="40910">MTGHAIVVGGGIGGLATAVALRRIGWRATVLERAPELGEVGAGMSQAPNALRALAELGVEAEARAVGVPTCSASNLRRSDGRYLQRARPGDPTPLLAFHRADLHRVLLGAVPADWLHTDAEVTDVRQDDGGVTVVAGGAQHRADLVVGADGIHSAVRTVLWPDAEPPRHLGRTAWLGVTDVAGLPGDLTGSVTMGNGDLLLIHPVSRGRAYWALLTSQPTAGVRYDDEKAAALDRVGDWHQPVPDLIRATPEAAVIRTDIRELPPLRTYVRGRAVLLGDAAHAMSPDRGQGAGHTLEDAVVLAHTLATEPTIDVALARYDAERRPRDQATARGARSDGARTASSAGQRLLMAMVRLMPAAVWRKGLAPDGNPTWRWQPPELPVRSS</sequence>
<dbReference type="SUPFAM" id="SSF51905">
    <property type="entry name" value="FAD/NAD(P)-binding domain"/>
    <property type="match status" value="1"/>
</dbReference>
<keyword evidence="6" id="KW-1185">Reference proteome</keyword>
<feature type="domain" description="FAD-binding" evidence="4">
    <location>
        <begin position="5"/>
        <end position="332"/>
    </location>
</feature>
<dbReference type="InterPro" id="IPR002938">
    <property type="entry name" value="FAD-bd"/>
</dbReference>
<accession>A0ABV9HMU7</accession>
<evidence type="ECO:0000313" key="6">
    <source>
        <dbReference type="Proteomes" id="UP001596011"/>
    </source>
</evidence>
<keyword evidence="2 5" id="KW-0503">Monooxygenase</keyword>
<evidence type="ECO:0000256" key="2">
    <source>
        <dbReference type="ARBA" id="ARBA00023033"/>
    </source>
</evidence>
<dbReference type="PANTHER" id="PTHR13789">
    <property type="entry name" value="MONOOXYGENASE"/>
    <property type="match status" value="1"/>
</dbReference>
<dbReference type="InterPro" id="IPR050493">
    <property type="entry name" value="FAD-dep_Monooxygenase_BioMet"/>
</dbReference>
<dbReference type="PANTHER" id="PTHR13789:SF309">
    <property type="entry name" value="PUTATIVE (AFU_ORTHOLOGUE AFUA_6G14510)-RELATED"/>
    <property type="match status" value="1"/>
</dbReference>
<dbReference type="Gene3D" id="3.50.50.60">
    <property type="entry name" value="FAD/NAD(P)-binding domain"/>
    <property type="match status" value="1"/>
</dbReference>
<comment type="caution">
    <text evidence="5">The sequence shown here is derived from an EMBL/GenBank/DDBJ whole genome shotgun (WGS) entry which is preliminary data.</text>
</comment>
<keyword evidence="1" id="KW-0560">Oxidoreductase</keyword>
<evidence type="ECO:0000256" key="3">
    <source>
        <dbReference type="SAM" id="MobiDB-lite"/>
    </source>
</evidence>
<dbReference type="RefSeq" id="WP_377139367.1">
    <property type="nucleotide sequence ID" value="NZ_JBHSFI010000007.1"/>
</dbReference>